<dbReference type="AlphaFoldDB" id="A0A8J2W3X2"/>
<dbReference type="EMBL" id="CAKKLH010000134">
    <property type="protein sequence ID" value="CAH0104283.1"/>
    <property type="molecule type" value="Genomic_DNA"/>
</dbReference>
<keyword evidence="2" id="KW-1185">Reference proteome</keyword>
<dbReference type="Gene3D" id="2.60.40.10">
    <property type="entry name" value="Immunoglobulins"/>
    <property type="match status" value="1"/>
</dbReference>
<name>A0A8J2W3X2_9CRUS</name>
<accession>A0A8J2W3X2</accession>
<reference evidence="1" key="1">
    <citation type="submission" date="2021-11" db="EMBL/GenBank/DDBJ databases">
        <authorList>
            <person name="Schell T."/>
        </authorList>
    </citation>
    <scope>NUCLEOTIDE SEQUENCE</scope>
    <source>
        <strain evidence="1">M5</strain>
    </source>
</reference>
<dbReference type="InterPro" id="IPR013783">
    <property type="entry name" value="Ig-like_fold"/>
</dbReference>
<evidence type="ECO:0000313" key="2">
    <source>
        <dbReference type="Proteomes" id="UP000789390"/>
    </source>
</evidence>
<evidence type="ECO:0000313" key="1">
    <source>
        <dbReference type="EMBL" id="CAH0104283.1"/>
    </source>
</evidence>
<gene>
    <name evidence="1" type="ORF">DGAL_LOCUS7049</name>
</gene>
<sequence length="174" mass="20517">MLCKLFQDIDGRLNYTNYFKETHIISKFTLRNTKPEDTGYFECRIFMAEGKTFITSRQYVYSHKQLVILQVQDIPKYFIAEAGRPFTVPCKPTHPNVTFSLFHENIYRNFTFVNNERFSKVSLLQTHSEWSFDPKRGFTIKETRIKLYGDLVYLCTASVNVINGKRVYIPPKTD</sequence>
<proteinExistence type="predicted"/>
<protein>
    <recommendedName>
        <fullName evidence="3">Ig-like domain-containing protein</fullName>
    </recommendedName>
</protein>
<dbReference type="OrthoDB" id="6077854at2759"/>
<organism evidence="1 2">
    <name type="scientific">Daphnia galeata</name>
    <dbReference type="NCBI Taxonomy" id="27404"/>
    <lineage>
        <taxon>Eukaryota</taxon>
        <taxon>Metazoa</taxon>
        <taxon>Ecdysozoa</taxon>
        <taxon>Arthropoda</taxon>
        <taxon>Crustacea</taxon>
        <taxon>Branchiopoda</taxon>
        <taxon>Diplostraca</taxon>
        <taxon>Cladocera</taxon>
        <taxon>Anomopoda</taxon>
        <taxon>Daphniidae</taxon>
        <taxon>Daphnia</taxon>
    </lineage>
</organism>
<dbReference type="PANTHER" id="PTHR15360:SF4">
    <property type="entry name" value="PROTEIN KINASE DOMAIN-CONTAINING PROTEIN"/>
    <property type="match status" value="1"/>
</dbReference>
<dbReference type="PANTHER" id="PTHR15360">
    <property type="entry name" value="PLATELET-DERIVED GROWTH FACTOR RECEPTOR LIKE"/>
    <property type="match status" value="1"/>
</dbReference>
<dbReference type="InterPro" id="IPR042495">
    <property type="entry name" value="PDGFRL"/>
</dbReference>
<dbReference type="Proteomes" id="UP000789390">
    <property type="component" value="Unassembled WGS sequence"/>
</dbReference>
<evidence type="ECO:0008006" key="3">
    <source>
        <dbReference type="Google" id="ProtNLM"/>
    </source>
</evidence>
<comment type="caution">
    <text evidence="1">The sequence shown here is derived from an EMBL/GenBank/DDBJ whole genome shotgun (WGS) entry which is preliminary data.</text>
</comment>